<feature type="signal peptide" evidence="1">
    <location>
        <begin position="1"/>
        <end position="22"/>
    </location>
</feature>
<dbReference type="Gene3D" id="3.40.50.1820">
    <property type="entry name" value="alpha/beta hydrolase"/>
    <property type="match status" value="1"/>
</dbReference>
<keyword evidence="1" id="KW-0732">Signal</keyword>
<keyword evidence="3" id="KW-1185">Reference proteome</keyword>
<evidence type="ECO:0000313" key="3">
    <source>
        <dbReference type="Proteomes" id="UP000028700"/>
    </source>
</evidence>
<name>A0A081BJ91_9LACO</name>
<sequence>MKASLKGMLLFAGVMAMTVGMAMLPERAQASYIKSSTPTFFLNGAGETSKTFGDTISRAQQRGAAKKAYTATVSANGAVKISGKWTSKNPMVHIVFKNNRQGDVKVTAKWLATVLKKVDQKHNFKSYNFVAHSKGNNDFLNYLIRYGNPSGRLKTFVAVGGPFNGVLGWQGERPNQIKLLKSGKPTNAYPYYQYYLNNRSKLPKTAKVVNIYGDLKNGSDSDGIVSNQSSVALKYLVSGRVASYRQKQFTGRYASHANQTHSASVQNYLYNVLW</sequence>
<evidence type="ECO:0008006" key="4">
    <source>
        <dbReference type="Google" id="ProtNLM"/>
    </source>
</evidence>
<reference evidence="2" key="1">
    <citation type="journal article" date="2014" name="Genome Announc.">
        <title>Draft Genome Sequence of Lactobacillus oryzae Strain SG293T.</title>
        <authorList>
            <person name="Tanizawa Y."/>
            <person name="Fujisawa T."/>
            <person name="Mochizuki T."/>
            <person name="Kaminuma E."/>
            <person name="Nakamura Y."/>
            <person name="Tohno M."/>
        </authorList>
    </citation>
    <scope>NUCLEOTIDE SEQUENCE [LARGE SCALE GENOMIC DNA]</scope>
    <source>
        <strain evidence="2">SG293</strain>
    </source>
</reference>
<dbReference type="SUPFAM" id="SSF53474">
    <property type="entry name" value="alpha/beta-Hydrolases"/>
    <property type="match status" value="1"/>
</dbReference>
<evidence type="ECO:0000313" key="2">
    <source>
        <dbReference type="EMBL" id="GAK48109.1"/>
    </source>
</evidence>
<dbReference type="InterPro" id="IPR029058">
    <property type="entry name" value="AB_hydrolase_fold"/>
</dbReference>
<dbReference type="AlphaFoldDB" id="A0A081BJ91"/>
<proteinExistence type="predicted"/>
<dbReference type="InterPro" id="IPR010315">
    <property type="entry name" value="DUF915_hydro-like"/>
</dbReference>
<dbReference type="STRING" id="1291743.LOSG293_190160"/>
<organism evidence="2 3">
    <name type="scientific">Secundilactobacillus oryzae JCM 18671</name>
    <dbReference type="NCBI Taxonomy" id="1291743"/>
    <lineage>
        <taxon>Bacteria</taxon>
        <taxon>Bacillati</taxon>
        <taxon>Bacillota</taxon>
        <taxon>Bacilli</taxon>
        <taxon>Lactobacillales</taxon>
        <taxon>Lactobacillaceae</taxon>
        <taxon>Secundilactobacillus</taxon>
    </lineage>
</organism>
<comment type="caution">
    <text evidence="2">The sequence shown here is derived from an EMBL/GenBank/DDBJ whole genome shotgun (WGS) entry which is preliminary data.</text>
</comment>
<accession>A0A081BJ91</accession>
<dbReference type="eggNOG" id="COG4814">
    <property type="taxonomic scope" value="Bacteria"/>
</dbReference>
<dbReference type="Pfam" id="PF06028">
    <property type="entry name" value="DUF915"/>
    <property type="match status" value="1"/>
</dbReference>
<protein>
    <recommendedName>
        <fullName evidence="4">Alpha/beta hydrolase</fullName>
    </recommendedName>
</protein>
<dbReference type="RefSeq" id="WP_051907239.1">
    <property type="nucleotide sequence ID" value="NZ_BBJM01000019.1"/>
</dbReference>
<feature type="chain" id="PRO_5038704308" description="Alpha/beta hydrolase" evidence="1">
    <location>
        <begin position="23"/>
        <end position="274"/>
    </location>
</feature>
<gene>
    <name evidence="2" type="ORF">LOSG293_190160</name>
</gene>
<evidence type="ECO:0000256" key="1">
    <source>
        <dbReference type="SAM" id="SignalP"/>
    </source>
</evidence>
<dbReference type="Proteomes" id="UP000028700">
    <property type="component" value="Unassembled WGS sequence"/>
</dbReference>
<dbReference type="EMBL" id="BBJM01000019">
    <property type="protein sequence ID" value="GAK48109.1"/>
    <property type="molecule type" value="Genomic_DNA"/>
</dbReference>
<dbReference type="OrthoDB" id="503948at2"/>